<gene>
    <name evidence="7" type="ORF">JoomaDRAFT_3661</name>
</gene>
<keyword evidence="4 6" id="KW-1133">Transmembrane helix</keyword>
<evidence type="ECO:0000313" key="8">
    <source>
        <dbReference type="Proteomes" id="UP000004690"/>
    </source>
</evidence>
<dbReference type="HOGENOM" id="CLU_045539_5_0_10"/>
<keyword evidence="3 6" id="KW-0812">Transmembrane</keyword>
<dbReference type="PANTHER" id="PTHR30213">
    <property type="entry name" value="INNER MEMBRANE PROTEIN YHJD"/>
    <property type="match status" value="1"/>
</dbReference>
<sequence>MKIKTSIKILKDTFSRWLDLDPFAQSAIIAYYTLFSLPSLLLIVIWVTSIFFGREAVQGHITQEFSSLVGYEPAKAIEGMISSASINSNSAVNMIISGGTLIFGATGVFFQLQKTLNTIFEVKEDNSTFKKMVIDRLISFGMVMAIGFLLIISLIVSAGISVFNNYVKNYYPEIASLIVSGLNFLVSLVVITILFGAIYRFLPHKRIRWKTALIGASITTLLFLLGKTVIGVYFGQAAPASVYGGASSVVLILLWVYYTGLIFFMGAEFTMVYSEYRINKKKPETSIDDVQA</sequence>
<feature type="transmembrane region" description="Helical" evidence="6">
    <location>
        <begin position="211"/>
        <end position="234"/>
    </location>
</feature>
<evidence type="ECO:0000256" key="5">
    <source>
        <dbReference type="ARBA" id="ARBA00023136"/>
    </source>
</evidence>
<dbReference type="NCBIfam" id="TIGR00765">
    <property type="entry name" value="yihY_not_rbn"/>
    <property type="match status" value="1"/>
</dbReference>
<dbReference type="InterPro" id="IPR017039">
    <property type="entry name" value="Virul_fac_BrkB"/>
</dbReference>
<protein>
    <submittedName>
        <fullName evidence="7">Putative membrane protein</fullName>
    </submittedName>
</protein>
<feature type="transmembrane region" description="Helical" evidence="6">
    <location>
        <begin position="137"/>
        <end position="162"/>
    </location>
</feature>
<dbReference type="Proteomes" id="UP000004690">
    <property type="component" value="Unassembled WGS sequence"/>
</dbReference>
<evidence type="ECO:0000256" key="4">
    <source>
        <dbReference type="ARBA" id="ARBA00022989"/>
    </source>
</evidence>
<dbReference type="Pfam" id="PF03631">
    <property type="entry name" value="Virul_fac_BrkB"/>
    <property type="match status" value="1"/>
</dbReference>
<dbReference type="EMBL" id="JH651379">
    <property type="protein sequence ID" value="EIJ40597.1"/>
    <property type="molecule type" value="Genomic_DNA"/>
</dbReference>
<accession>I3CAF4</accession>
<evidence type="ECO:0000256" key="3">
    <source>
        <dbReference type="ARBA" id="ARBA00022692"/>
    </source>
</evidence>
<feature type="transmembrane region" description="Helical" evidence="6">
    <location>
        <begin position="246"/>
        <end position="273"/>
    </location>
</feature>
<dbReference type="AlphaFoldDB" id="I3CAF4"/>
<proteinExistence type="predicted"/>
<dbReference type="STRING" id="926559.JoomaDRAFT_3661"/>
<dbReference type="OrthoDB" id="9797028at2"/>
<organism evidence="7 8">
    <name type="scientific">Galbibacter orientalis DSM 19592</name>
    <dbReference type="NCBI Taxonomy" id="926559"/>
    <lineage>
        <taxon>Bacteria</taxon>
        <taxon>Pseudomonadati</taxon>
        <taxon>Bacteroidota</taxon>
        <taxon>Flavobacteriia</taxon>
        <taxon>Flavobacteriales</taxon>
        <taxon>Flavobacteriaceae</taxon>
        <taxon>Galbibacter</taxon>
    </lineage>
</organism>
<dbReference type="PIRSF" id="PIRSF035875">
    <property type="entry name" value="RNase_BN"/>
    <property type="match status" value="1"/>
</dbReference>
<evidence type="ECO:0000256" key="6">
    <source>
        <dbReference type="SAM" id="Phobius"/>
    </source>
</evidence>
<evidence type="ECO:0000256" key="2">
    <source>
        <dbReference type="ARBA" id="ARBA00022475"/>
    </source>
</evidence>
<comment type="subcellular location">
    <subcellularLocation>
        <location evidence="1">Cell membrane</location>
        <topology evidence="1">Multi-pass membrane protein</topology>
    </subcellularLocation>
</comment>
<name>I3CAF4_9FLAO</name>
<dbReference type="PANTHER" id="PTHR30213:SF1">
    <property type="entry name" value="INNER MEMBRANE PROTEIN YHJD"/>
    <property type="match status" value="1"/>
</dbReference>
<dbReference type="GO" id="GO:0005886">
    <property type="term" value="C:plasma membrane"/>
    <property type="evidence" value="ECO:0007669"/>
    <property type="project" value="UniProtKB-SubCell"/>
</dbReference>
<feature type="transmembrane region" description="Helical" evidence="6">
    <location>
        <begin position="174"/>
        <end position="199"/>
    </location>
</feature>
<dbReference type="RefSeq" id="WP_008615009.1">
    <property type="nucleotide sequence ID" value="NZ_JH651379.1"/>
</dbReference>
<evidence type="ECO:0000256" key="1">
    <source>
        <dbReference type="ARBA" id="ARBA00004651"/>
    </source>
</evidence>
<dbReference type="eggNOG" id="COG1295">
    <property type="taxonomic scope" value="Bacteria"/>
</dbReference>
<evidence type="ECO:0000313" key="7">
    <source>
        <dbReference type="EMBL" id="EIJ40597.1"/>
    </source>
</evidence>
<feature type="transmembrane region" description="Helical" evidence="6">
    <location>
        <begin position="29"/>
        <end position="52"/>
    </location>
</feature>
<reference evidence="7 8" key="1">
    <citation type="submission" date="2012-02" db="EMBL/GenBank/DDBJ databases">
        <title>Improved High-Quality Draft genome of Joostella marina DSM 19592.</title>
        <authorList>
            <consortium name="US DOE Joint Genome Institute (JGI-PGF)"/>
            <person name="Lucas S."/>
            <person name="Copeland A."/>
            <person name="Lapidus A."/>
            <person name="Bruce D."/>
            <person name="Goodwin L."/>
            <person name="Pitluck S."/>
            <person name="Peters L."/>
            <person name="Chertkov O."/>
            <person name="Ovchinnikova G."/>
            <person name="Kyrpides N."/>
            <person name="Mavromatis K."/>
            <person name="Detter J.C."/>
            <person name="Han C."/>
            <person name="Land M."/>
            <person name="Hauser L."/>
            <person name="Markowitz V."/>
            <person name="Cheng J.-F."/>
            <person name="Hugenholtz P."/>
            <person name="Woyke T."/>
            <person name="Wu D."/>
            <person name="Tindall B."/>
            <person name="Brambilla E."/>
            <person name="Klenk H.-P."/>
            <person name="Eisen J.A."/>
        </authorList>
    </citation>
    <scope>NUCLEOTIDE SEQUENCE [LARGE SCALE GENOMIC DNA]</scope>
    <source>
        <strain evidence="7 8">DSM 19592</strain>
    </source>
</reference>
<keyword evidence="2" id="KW-1003">Cell membrane</keyword>
<keyword evidence="5 6" id="KW-0472">Membrane</keyword>
<keyword evidence="8" id="KW-1185">Reference proteome</keyword>